<evidence type="ECO:0000313" key="1">
    <source>
        <dbReference type="EMBL" id="MBW6531146.1"/>
    </source>
</evidence>
<dbReference type="Proteomes" id="UP000759103">
    <property type="component" value="Unassembled WGS sequence"/>
</dbReference>
<gene>
    <name evidence="1" type="ORF">KZ820_10400</name>
</gene>
<evidence type="ECO:0000313" key="2">
    <source>
        <dbReference type="Proteomes" id="UP000759103"/>
    </source>
</evidence>
<proteinExistence type="predicted"/>
<comment type="caution">
    <text evidence="1">The sequence shown here is derived from an EMBL/GenBank/DDBJ whole genome shotgun (WGS) entry which is preliminary data.</text>
</comment>
<organism evidence="1 2">
    <name type="scientific">Sphingomonas citri</name>
    <dbReference type="NCBI Taxonomy" id="2862499"/>
    <lineage>
        <taxon>Bacteria</taxon>
        <taxon>Pseudomonadati</taxon>
        <taxon>Pseudomonadota</taxon>
        <taxon>Alphaproteobacteria</taxon>
        <taxon>Sphingomonadales</taxon>
        <taxon>Sphingomonadaceae</taxon>
        <taxon>Sphingomonas</taxon>
    </lineage>
</organism>
<dbReference type="EMBL" id="JAHXZN010000002">
    <property type="protein sequence ID" value="MBW6531146.1"/>
    <property type="molecule type" value="Genomic_DNA"/>
</dbReference>
<accession>A0ABS7BNI7</accession>
<keyword evidence="2" id="KW-1185">Reference proteome</keyword>
<dbReference type="RefSeq" id="WP_219748526.1">
    <property type="nucleotide sequence ID" value="NZ_JAHXZN010000002.1"/>
</dbReference>
<name>A0ABS7BNI7_9SPHN</name>
<protein>
    <submittedName>
        <fullName evidence="1">Uncharacterized protein</fullName>
    </submittedName>
</protein>
<sequence length="119" mass="12723">MSVAPPLPAALLARAARCWRCARDQRAPVQQRLHALLAPLGYEMMAPVIDSVMTIGEACLGRQLCRGCPIGPDGDEALLCALFADPARLDRLPPCRACPERRELFAGALSSARVMAALA</sequence>
<reference evidence="1 2" key="1">
    <citation type="submission" date="2021-07" db="EMBL/GenBank/DDBJ databases">
        <title>Sphingomonas sp.</title>
        <authorList>
            <person name="Feng G."/>
            <person name="Li J."/>
            <person name="Pan M."/>
        </authorList>
    </citation>
    <scope>NUCLEOTIDE SEQUENCE [LARGE SCALE GENOMIC DNA]</scope>
    <source>
        <strain evidence="1 2">RRHST34</strain>
    </source>
</reference>